<proteinExistence type="predicted"/>
<dbReference type="GO" id="GO:0071391">
    <property type="term" value="P:cellular response to estrogen stimulus"/>
    <property type="evidence" value="ECO:0007669"/>
    <property type="project" value="TreeGrafter"/>
</dbReference>
<feature type="domain" description="Vitellogenin" evidence="8">
    <location>
        <begin position="20"/>
        <end position="659"/>
    </location>
</feature>
<feature type="disulfide bond" evidence="6">
    <location>
        <begin position="157"/>
        <end position="183"/>
    </location>
</feature>
<dbReference type="SMART" id="SM00216">
    <property type="entry name" value="VWD"/>
    <property type="match status" value="1"/>
</dbReference>
<reference evidence="10" key="1">
    <citation type="submission" date="2025-08" db="UniProtKB">
        <authorList>
            <consortium name="Ensembl"/>
        </authorList>
    </citation>
    <scope>IDENTIFICATION</scope>
</reference>
<dbReference type="InterPro" id="IPR015817">
    <property type="entry name" value="Vitellinogen_open_b-sht_sub1"/>
</dbReference>
<evidence type="ECO:0000256" key="7">
    <source>
        <dbReference type="SAM" id="MobiDB-lite"/>
    </source>
</evidence>
<dbReference type="STRING" id="80966.ENSAPOP00000033381"/>
<dbReference type="PANTHER" id="PTHR23345">
    <property type="entry name" value="VITELLOGENIN-RELATED"/>
    <property type="match status" value="1"/>
</dbReference>
<dbReference type="Pfam" id="PF01347">
    <property type="entry name" value="Vitellogenin_N"/>
    <property type="match status" value="1"/>
</dbReference>
<dbReference type="Proteomes" id="UP000257200">
    <property type="component" value="Unplaced"/>
</dbReference>
<evidence type="ECO:0000256" key="3">
    <source>
        <dbReference type="ARBA" id="ARBA00022761"/>
    </source>
</evidence>
<keyword evidence="3" id="KW-0758">Storage protein</keyword>
<feature type="disulfide bond" evidence="6">
    <location>
        <begin position="199"/>
        <end position="202"/>
    </location>
</feature>
<dbReference type="PROSITE" id="PS51211">
    <property type="entry name" value="VITELLOGENIN"/>
    <property type="match status" value="1"/>
</dbReference>
<feature type="compositionally biased region" description="Low complexity" evidence="7">
    <location>
        <begin position="1080"/>
        <end position="1140"/>
    </location>
</feature>
<dbReference type="PROSITE" id="PS51233">
    <property type="entry name" value="VWFD"/>
    <property type="match status" value="1"/>
</dbReference>
<dbReference type="Gene3D" id="2.20.50.20">
    <property type="entry name" value="Lipovitellin. Chain A, domain 3"/>
    <property type="match status" value="2"/>
</dbReference>
<dbReference type="InterPro" id="IPR001846">
    <property type="entry name" value="VWF_type-D"/>
</dbReference>
<name>A0A3Q1GRI3_9TELE</name>
<dbReference type="GeneTree" id="ENSGT00530000064273"/>
<dbReference type="SMART" id="SM01170">
    <property type="entry name" value="DUF1944"/>
    <property type="match status" value="1"/>
</dbReference>
<keyword evidence="2" id="KW-0732">Signal</keyword>
<keyword evidence="4 6" id="KW-1015">Disulfide bond</keyword>
<dbReference type="GO" id="GO:0005319">
    <property type="term" value="F:lipid transporter activity"/>
    <property type="evidence" value="ECO:0007669"/>
    <property type="project" value="InterPro"/>
</dbReference>
<dbReference type="InterPro" id="IPR037088">
    <property type="entry name" value="Vitellinogen_b-sht_shell_sf"/>
</dbReference>
<evidence type="ECO:0000256" key="1">
    <source>
        <dbReference type="ARBA" id="ARBA00022553"/>
    </source>
</evidence>
<evidence type="ECO:0000256" key="4">
    <source>
        <dbReference type="ARBA" id="ARBA00023157"/>
    </source>
</evidence>
<dbReference type="InterPro" id="IPR015816">
    <property type="entry name" value="Vitellinogen_b-sht_N"/>
</dbReference>
<evidence type="ECO:0000256" key="6">
    <source>
        <dbReference type="PROSITE-ProRule" id="PRU00557"/>
    </source>
</evidence>
<accession>A0A3Q1GRI3</accession>
<dbReference type="Gene3D" id="2.20.90.10">
    <property type="entry name" value="Vitellinogen, beta-sheet shell domain"/>
    <property type="match status" value="1"/>
</dbReference>
<organism evidence="10 11">
    <name type="scientific">Acanthochromis polyacanthus</name>
    <name type="common">spiny chromis</name>
    <dbReference type="NCBI Taxonomy" id="80966"/>
    <lineage>
        <taxon>Eukaryota</taxon>
        <taxon>Metazoa</taxon>
        <taxon>Chordata</taxon>
        <taxon>Craniata</taxon>
        <taxon>Vertebrata</taxon>
        <taxon>Euteleostomi</taxon>
        <taxon>Actinopterygii</taxon>
        <taxon>Neopterygii</taxon>
        <taxon>Teleostei</taxon>
        <taxon>Neoteleostei</taxon>
        <taxon>Acanthomorphata</taxon>
        <taxon>Ovalentaria</taxon>
        <taxon>Pomacentridae</taxon>
        <taxon>Acanthochromis</taxon>
    </lineage>
</organism>
<evidence type="ECO:0000256" key="5">
    <source>
        <dbReference type="ARBA" id="ARBA00023180"/>
    </source>
</evidence>
<dbReference type="InterPro" id="IPR015255">
    <property type="entry name" value="Vitellinogen_open_b-sht"/>
</dbReference>
<keyword evidence="5" id="KW-0325">Glycoprotein</keyword>
<dbReference type="Pfam" id="PF00094">
    <property type="entry name" value="VWD"/>
    <property type="match status" value="1"/>
</dbReference>
<reference evidence="10" key="2">
    <citation type="submission" date="2025-09" db="UniProtKB">
        <authorList>
            <consortium name="Ensembl"/>
        </authorList>
    </citation>
    <scope>IDENTIFICATION</scope>
</reference>
<evidence type="ECO:0000313" key="10">
    <source>
        <dbReference type="Ensembl" id="ENSAPOP00000033381.1"/>
    </source>
</evidence>
<evidence type="ECO:0000259" key="8">
    <source>
        <dbReference type="PROSITE" id="PS51211"/>
    </source>
</evidence>
<evidence type="ECO:0000313" key="11">
    <source>
        <dbReference type="Proteomes" id="UP000257200"/>
    </source>
</evidence>
<dbReference type="Gene3D" id="1.25.10.20">
    <property type="entry name" value="Vitellinogen, superhelical"/>
    <property type="match status" value="1"/>
</dbReference>
<dbReference type="FunFam" id="2.30.230.10:FF:000002">
    <property type="entry name" value="Vitellogenin 7"/>
    <property type="match status" value="1"/>
</dbReference>
<feature type="domain" description="VWFD" evidence="9">
    <location>
        <begin position="1441"/>
        <end position="1620"/>
    </location>
</feature>
<dbReference type="SMART" id="SM01169">
    <property type="entry name" value="DUF1943"/>
    <property type="match status" value="1"/>
</dbReference>
<keyword evidence="1" id="KW-0597">Phosphoprotein</keyword>
<dbReference type="Pfam" id="PF09172">
    <property type="entry name" value="Vit_open_b-sht"/>
    <property type="match status" value="1"/>
</dbReference>
<dbReference type="Pfam" id="PF09175">
    <property type="entry name" value="Vit_b-sht_shell"/>
    <property type="match status" value="1"/>
</dbReference>
<feature type="compositionally biased region" description="Low complexity" evidence="7">
    <location>
        <begin position="1151"/>
        <end position="1177"/>
    </location>
</feature>
<dbReference type="SMART" id="SM00638">
    <property type="entry name" value="LPD_N"/>
    <property type="match status" value="1"/>
</dbReference>
<evidence type="ECO:0000259" key="9">
    <source>
        <dbReference type="PROSITE" id="PS51233"/>
    </source>
</evidence>
<protein>
    <submittedName>
        <fullName evidence="10">Vitellogenin-2-like</fullName>
    </submittedName>
</protein>
<keyword evidence="11" id="KW-1185">Reference proteome</keyword>
<dbReference type="InterPro" id="IPR050733">
    <property type="entry name" value="Vitellogenin/Apolipophorin"/>
</dbReference>
<dbReference type="GO" id="GO:0045735">
    <property type="term" value="F:nutrient reservoir activity"/>
    <property type="evidence" value="ECO:0007669"/>
    <property type="project" value="UniProtKB-KW"/>
</dbReference>
<dbReference type="InParanoid" id="A0A3Q1GRI3"/>
<dbReference type="Ensembl" id="ENSAPOT00000034493.1">
    <property type="protein sequence ID" value="ENSAPOP00000033381.1"/>
    <property type="gene ID" value="ENSAPOG00000021925.1"/>
</dbReference>
<feature type="region of interest" description="Disordered" evidence="7">
    <location>
        <begin position="1080"/>
        <end position="1177"/>
    </location>
</feature>
<comment type="caution">
    <text evidence="6">Lacks conserved residue(s) required for the propagation of feature annotation.</text>
</comment>
<dbReference type="SUPFAM" id="SSF48431">
    <property type="entry name" value="Lipovitellin-phosvitin complex, superhelical domain"/>
    <property type="match status" value="1"/>
</dbReference>
<dbReference type="InterPro" id="IPR001747">
    <property type="entry name" value="Vitellogenin_N"/>
</dbReference>
<dbReference type="SUPFAM" id="SSF56968">
    <property type="entry name" value="Lipovitellin-phosvitin complex, beta-sheet shell regions"/>
    <property type="match status" value="3"/>
</dbReference>
<dbReference type="Gene3D" id="2.20.80.10">
    <property type="entry name" value="Lipovitellin-phosvitin complex, chain A, domain 4"/>
    <property type="match status" value="1"/>
</dbReference>
<evidence type="ECO:0000256" key="2">
    <source>
        <dbReference type="ARBA" id="ARBA00022729"/>
    </source>
</evidence>
<dbReference type="GO" id="GO:0032355">
    <property type="term" value="P:response to estradiol"/>
    <property type="evidence" value="ECO:0007669"/>
    <property type="project" value="TreeGrafter"/>
</dbReference>
<sequence>MYKVQCNEIKFTSVVAAPQFEPGKTFEYRYEAVVMGGLPEKGLARAGVKIRSKVQIRAEADKFILKVVGPEIFEYSGIWPNDSFSSDPKLTSSLAAQLKTPIKFEYTNGIVGKVFAPASMTTTVLNIYRGILNVLQLNIKKTHNVYEMQEAGVHGICKTHYSLTEEQEMNRILLTKSKDLSQCQSKIYEDFGLEHAETCVECRASGSALKTAAVSSYVLKPTPSGSLIMNVTVEELVQFSPSNILRGAAQMESKQILIFLDDKNVPMQNPPVEYLHRGELQYQFGSELLHMPIQLLKISNVEAQMKEILGHLVAMNAPKVSEDAPLKFIEFIQLLRVAKPENIEQLWEQLQRKPEYRYWILSAISTMGTHSSLKFIKEKFFANHLTLSEAASALLSALHSVSVDMESIKLAKEIMMSATIQNTMALREIIMLGYGTLVGKYYAKNPTVQLNQNITQYIYDFATKAVTTKNYTDLALALKVLGNIGYPGSVKAIQKNIVSFSKSAGDLPLRIQIEAILALRNIAKREPKQVQERVLQVFMDHKLEPELRIAAAIVLFESKPPLGLVTMMASSLLKERNLQVISFVYSYMKAMTKSTIPDFASVATASNVAVKMLSPKLDRLSYRYSRMFYYDNYYSPWMMGAAASAYYINNAATIFPTAIMAKTRSYMAGIYADIFEVGVRTEGIQEALLKGKNIPANADRITKIKQVVAALQNWKKNPSSKPLASMYVKFFGQEVGFLDADRAIYQQIIEHASIADIQGKVRSVLNTLWDGYTMNWNFYKPMLAKEIRRILPTSTGLPMELGFYTAAVAGASLKVSMRATGPVQPQTLMQLMDTDIRATANITPSFSMHTYAVMGVNTAYFQASLLSRARVHTILPSSIEASLEMMKGYYKIQLPSVQDIYKIASASLETFAVVRNVDDLAAAKYTPVVPANATARLSRPSSRISRMASSLASGMSASSKIIPDDLPRRISRKQKPFRPYKKKMCAESETFGLKACTEVESYSAVFLRESPLYAIIGNHTAQVKVKPARGPVVERIAFEVQVGEKAAERIIKVINQREEEETLEDKNVLLKLKKILVPGPSNSTAKSSSSSSSSRSSSSSKSGSISSSISSSYSTSLSRSSQSSSSRSVSSRSISRPKSSAVKVGKSGPNSKKSSSSSSSASSKRSSSSSSGTSSSQSLLQFSSQSSSSSSSSTLSKQELYLLKFKKNHVHHHRASANRQDSRSSATSFESIQSKAKYLSDVVQPSVTILLRAVRSGHKDQGYQVTAYLDKATSRLQVILANLAEGDKWRVCTDAMKLSDHKLMAATTWGIKCKQYMTQVTAESGLVDQMPAVRLKLAWERIPRRIQRYAEKLYKYMSRIPLETQVSKAKIRKARQVSLTVAADSEKSLYVALNTEKRTYYKHKVTLPFYLPLGETAAELEAYQSNFTDSMFYMYTKANTAECTMISDTLKSFNNRKFRNEMPHACSQVVAYDATEEHKFMVELKKNHPEDQYQITVTISNIDIDMYPKDSAIKVRINRTEIPISDRPYVDSTGTIQIRQKRFDSIQGIALIAPEHGLQQVFFGYNIFMIEVVDWMRKVSGICGSPDGEIRQEYRKPSGQRTKDPVNHAHHWVLPGKSCRDVSECFVERQSVKLEKQVSLHGQQSKCYSVEPVLRCLAGCTALRTTNVSVGFHCIPADSSIPQGLSTISEKSIDLIEMAEAHLACRCTPQCV</sequence>
<dbReference type="InterPro" id="IPR015819">
    <property type="entry name" value="Lipid_transp_b-sht_shell"/>
</dbReference>
<dbReference type="InterPro" id="IPR011030">
    <property type="entry name" value="Lipovitellin_superhlx_dom"/>
</dbReference>
<dbReference type="Gene3D" id="2.30.230.10">
    <property type="entry name" value="Lipovitellin, beta-sheet shell regions, chain A"/>
    <property type="match status" value="1"/>
</dbReference>
<dbReference type="PANTHER" id="PTHR23345:SF9">
    <property type="entry name" value="VITELLOGENIN-RELATED"/>
    <property type="match status" value="1"/>
</dbReference>
<dbReference type="InterPro" id="IPR015258">
    <property type="entry name" value="Vitellinogen_b-sht_shell"/>
</dbReference>